<evidence type="ECO:0000256" key="1">
    <source>
        <dbReference type="ARBA" id="ARBA00022490"/>
    </source>
</evidence>
<comment type="caution">
    <text evidence="5">The sequence shown here is derived from an EMBL/GenBank/DDBJ whole genome shotgun (WGS) entry which is preliminary data.</text>
</comment>
<evidence type="ECO:0000313" key="4">
    <source>
        <dbReference type="EMBL" id="MBJ7594549.1"/>
    </source>
</evidence>
<accession>A0A934JV68</accession>
<evidence type="ECO:0000256" key="2">
    <source>
        <dbReference type="HAMAP-Rule" id="MF_00973"/>
    </source>
</evidence>
<gene>
    <name evidence="5" type="ORF">DLM65_15310</name>
    <name evidence="4" type="ORF">JF886_06735</name>
</gene>
<keyword evidence="1 2" id="KW-0963">Cytoplasm</keyword>
<reference evidence="4 7" key="3">
    <citation type="submission" date="2020-10" db="EMBL/GenBank/DDBJ databases">
        <title>Ca. Dormibacterota MAGs.</title>
        <authorList>
            <person name="Montgomery K."/>
        </authorList>
    </citation>
    <scope>NUCLEOTIDE SEQUENCE [LARGE SCALE GENOMIC DNA]</scope>
    <source>
        <strain evidence="4">SC8812_S17_18</strain>
    </source>
</reference>
<dbReference type="EMBL" id="JAEKNS010000074">
    <property type="protein sequence ID" value="MBJ7594549.1"/>
    <property type="molecule type" value="Genomic_DNA"/>
</dbReference>
<keyword evidence="3" id="KW-0472">Membrane</keyword>
<dbReference type="PANTHER" id="PTHR30135">
    <property type="entry name" value="UNCHARACTERIZED PROTEIN YVCK-RELATED"/>
    <property type="match status" value="1"/>
</dbReference>
<reference evidence="5 6" key="1">
    <citation type="journal article" date="2017" name="Nature">
        <title>Atmospheric trace gases support primary production in Antarctic desert surface soil.</title>
        <authorList>
            <person name="Ji M."/>
            <person name="Greening C."/>
            <person name="Vanwonterghem I."/>
            <person name="Carere C.R."/>
            <person name="Bay S.K."/>
            <person name="Steen J.A."/>
            <person name="Montgomery K."/>
            <person name="Lines T."/>
            <person name="Beardall J."/>
            <person name="van Dorst J."/>
            <person name="Snape I."/>
            <person name="Stott M.B."/>
            <person name="Hugenholtz P."/>
            <person name="Ferrari B.C."/>
        </authorList>
    </citation>
    <scope>NUCLEOTIDE SEQUENCE [LARGE SCALE GENOMIC DNA]</scope>
    <source>
        <strain evidence="5">RRmetagenome_bin12</strain>
    </source>
</reference>
<dbReference type="Proteomes" id="UP000606991">
    <property type="component" value="Unassembled WGS sequence"/>
</dbReference>
<evidence type="ECO:0000313" key="7">
    <source>
        <dbReference type="Proteomes" id="UP000606991"/>
    </source>
</evidence>
<dbReference type="Pfam" id="PF01933">
    <property type="entry name" value="CofD"/>
    <property type="match status" value="1"/>
</dbReference>
<dbReference type="InterPro" id="IPR010119">
    <property type="entry name" value="Gluconeogen_factor"/>
</dbReference>
<evidence type="ECO:0000313" key="6">
    <source>
        <dbReference type="Proteomes" id="UP000248724"/>
    </source>
</evidence>
<organism evidence="5 6">
    <name type="scientific">Candidatus Aeolococcus gillhamiae</name>
    <dbReference type="NCBI Taxonomy" id="3127015"/>
    <lineage>
        <taxon>Bacteria</taxon>
        <taxon>Bacillati</taxon>
        <taxon>Candidatus Dormiibacterota</taxon>
        <taxon>Candidatus Dormibacteria</taxon>
        <taxon>Candidatus Aeolococcales</taxon>
        <taxon>Candidatus Aeolococcaceae</taxon>
        <taxon>Candidatus Aeolococcus</taxon>
    </lineage>
</organism>
<keyword evidence="3" id="KW-1133">Transmembrane helix</keyword>
<dbReference type="GO" id="GO:0008360">
    <property type="term" value="P:regulation of cell shape"/>
    <property type="evidence" value="ECO:0007669"/>
    <property type="project" value="UniProtKB-UniRule"/>
</dbReference>
<dbReference type="EMBL" id="QHBU01000292">
    <property type="protein sequence ID" value="PZR77607.1"/>
    <property type="molecule type" value="Genomic_DNA"/>
</dbReference>
<accession>A0A2W5Z027</accession>
<dbReference type="GO" id="GO:0005737">
    <property type="term" value="C:cytoplasm"/>
    <property type="evidence" value="ECO:0007669"/>
    <property type="project" value="UniProtKB-SubCell"/>
</dbReference>
<dbReference type="CDD" id="cd07187">
    <property type="entry name" value="YvcK_like"/>
    <property type="match status" value="1"/>
</dbReference>
<sequence length="433" mass="47198">MKVFRPSPSLMRWFTPGLYIKRWLLLLFVSIVMISLAVGYVLRDIYSSDVRFPSWVQQITLQFLPRAVRAVLFAAAGIGILLLCFYKLGQSLLGPFLRAGNTSERRNLIEHLYAHRQLAKGPRVVALGGGTGLSTLLRGIKKYTGNIVAIVTVADDGGSSGRLREEYRVLPPGDFRQCLTALAETEPLMTQLFQHRFTGEGSLGGHSFGNLFIMAMAEITGDFEHALRESGRVLAVRGTIVPSTLKDVVLCATSGDTVRVGESHVPHGVGEDRIDRVFLQPDSPPINPEAEAAILDAELVIVGPGSLYTSILPNLLVDGMVEVLRATPAIKVYVCNVASQPGETQGYTVSEHLSAIEDHVGGNLFDYVIVNSNLAPALPASAQAAGTSRILFDRDEASRKPVHYILADVVSPAVSSHHDPEKLARVIMKRIWR</sequence>
<evidence type="ECO:0000256" key="3">
    <source>
        <dbReference type="SAM" id="Phobius"/>
    </source>
</evidence>
<dbReference type="SUPFAM" id="SSF142338">
    <property type="entry name" value="CofD-like"/>
    <property type="match status" value="1"/>
</dbReference>
<protein>
    <recommendedName>
        <fullName evidence="2">Putative gluconeogenesis factor</fullName>
    </recommendedName>
</protein>
<dbReference type="NCBIfam" id="TIGR01826">
    <property type="entry name" value="CofD_related"/>
    <property type="match status" value="1"/>
</dbReference>
<feature type="transmembrane region" description="Helical" evidence="3">
    <location>
        <begin position="67"/>
        <end position="88"/>
    </location>
</feature>
<dbReference type="RefSeq" id="WP_337310847.1">
    <property type="nucleotide sequence ID" value="NZ_JAEKNS010000074.1"/>
</dbReference>
<comment type="function">
    <text evidence="2">Required for morphogenesis under gluconeogenic growth conditions.</text>
</comment>
<dbReference type="GO" id="GO:0043743">
    <property type="term" value="F:LPPG:FO 2-phospho-L-lactate transferase activity"/>
    <property type="evidence" value="ECO:0007669"/>
    <property type="project" value="InterPro"/>
</dbReference>
<keyword evidence="3" id="KW-0812">Transmembrane</keyword>
<name>A0A2W5Z027_9BACT</name>
<evidence type="ECO:0000313" key="5">
    <source>
        <dbReference type="EMBL" id="PZR77607.1"/>
    </source>
</evidence>
<dbReference type="Proteomes" id="UP000248724">
    <property type="component" value="Unassembled WGS sequence"/>
</dbReference>
<dbReference type="InterPro" id="IPR002882">
    <property type="entry name" value="CofD"/>
</dbReference>
<proteinExistence type="inferred from homology"/>
<comment type="similarity">
    <text evidence="2">Belongs to the gluconeogenesis factor family.</text>
</comment>
<dbReference type="InterPro" id="IPR038136">
    <property type="entry name" value="CofD-like_dom_sf"/>
</dbReference>
<dbReference type="AlphaFoldDB" id="A0A2W5Z027"/>
<comment type="subcellular location">
    <subcellularLocation>
        <location evidence="2">Cytoplasm</location>
    </subcellularLocation>
</comment>
<dbReference type="HAMAP" id="MF_00973">
    <property type="entry name" value="Gluconeogen_factor"/>
    <property type="match status" value="1"/>
</dbReference>
<dbReference type="Gene3D" id="3.40.50.10680">
    <property type="entry name" value="CofD-like domains"/>
    <property type="match status" value="1"/>
</dbReference>
<dbReference type="PANTHER" id="PTHR30135:SF3">
    <property type="entry name" value="GLUCONEOGENESIS FACTOR-RELATED"/>
    <property type="match status" value="1"/>
</dbReference>
<reference evidence="5" key="2">
    <citation type="submission" date="2018-05" db="EMBL/GenBank/DDBJ databases">
        <authorList>
            <person name="Ferrari B."/>
        </authorList>
    </citation>
    <scope>NUCLEOTIDE SEQUENCE</scope>
    <source>
        <strain evidence="5">RRmetagenome_bin12</strain>
    </source>
</reference>